<reference evidence="5 6" key="1">
    <citation type="submission" date="2024-02" db="EMBL/GenBank/DDBJ databases">
        <title>High-quality chromosome-scale genome assembly of Pensacola bahiagrass (Paspalum notatum Flugge var. saurae).</title>
        <authorList>
            <person name="Vega J.M."/>
            <person name="Podio M."/>
            <person name="Orjuela J."/>
            <person name="Siena L.A."/>
            <person name="Pessino S.C."/>
            <person name="Combes M.C."/>
            <person name="Mariac C."/>
            <person name="Albertini E."/>
            <person name="Pupilli F."/>
            <person name="Ortiz J.P.A."/>
            <person name="Leblanc O."/>
        </authorList>
    </citation>
    <scope>NUCLEOTIDE SEQUENCE [LARGE SCALE GENOMIC DNA]</scope>
    <source>
        <strain evidence="5">R1</strain>
        <tissue evidence="5">Leaf</tissue>
    </source>
</reference>
<dbReference type="PANTHER" id="PTHR47586">
    <property type="entry name" value="DIRIGENT PROTEIN"/>
    <property type="match status" value="1"/>
</dbReference>
<keyword evidence="6" id="KW-1185">Reference proteome</keyword>
<dbReference type="Pfam" id="PF03018">
    <property type="entry name" value="Dirigent"/>
    <property type="match status" value="2"/>
</dbReference>
<evidence type="ECO:0000256" key="2">
    <source>
        <dbReference type="ARBA" id="ARBA00011738"/>
    </source>
</evidence>
<dbReference type="GO" id="GO:0009699">
    <property type="term" value="P:phenylpropanoid biosynthetic process"/>
    <property type="evidence" value="ECO:0007669"/>
    <property type="project" value="UniProtKB-ARBA"/>
</dbReference>
<evidence type="ECO:0000313" key="6">
    <source>
        <dbReference type="Proteomes" id="UP001341281"/>
    </source>
</evidence>
<dbReference type="Gene3D" id="2.40.480.10">
    <property type="entry name" value="Allene oxide cyclase-like"/>
    <property type="match status" value="2"/>
</dbReference>
<dbReference type="Proteomes" id="UP001341281">
    <property type="component" value="Chromosome 04"/>
</dbReference>
<comment type="subunit">
    <text evidence="2 4">Homodimer.</text>
</comment>
<dbReference type="AlphaFoldDB" id="A0AAQ3T7L2"/>
<feature type="signal peptide" evidence="4">
    <location>
        <begin position="1"/>
        <end position="25"/>
    </location>
</feature>
<evidence type="ECO:0000313" key="5">
    <source>
        <dbReference type="EMBL" id="WVZ67951.1"/>
    </source>
</evidence>
<sequence length="371" mass="39493">MAAPSAARSLLLCVMVAAFLHLQLQIPPMAAAAASPNKTDGRDDGRGKTLSLTLYQHETINKTGYIVVDGVAGAGVSQTTTPFGTIYVFRDNLTVSADVASPVAGVAEGSSITTSLDGLQSLSLAKITLHGHRGHRGSVSVLGGTYNTAPSDYPVLGGTGDFAYALGYVRSSPVDLRGRTVTYKMELHLYWPPYAHYAPLHQSKFSTTASSAATMMAVKSEVFTVYQHDRLNETGYVVAAGDEGAPSSDTTRPFGTIYVFRDELTLRSNSDSPVAGVVEGTSTTTSFDGLRNLLAARISLHYRGYRGSVSVLGGSHNTKPSVYPVVGGTGDFLYTEGYVRSSPVDSDGPRVMHRLDIHLYWPPYTKFAPGP</sequence>
<dbReference type="PANTHER" id="PTHR47586:SF1">
    <property type="entry name" value="DIRIGENT PROTEIN"/>
    <property type="match status" value="1"/>
</dbReference>
<evidence type="ECO:0000256" key="4">
    <source>
        <dbReference type="RuleBase" id="RU363099"/>
    </source>
</evidence>
<comment type="similarity">
    <text evidence="1 4">Belongs to the plant dirigent protein family.</text>
</comment>
<gene>
    <name evidence="5" type="ORF">U9M48_016963</name>
</gene>
<evidence type="ECO:0000256" key="3">
    <source>
        <dbReference type="ARBA" id="ARBA00022525"/>
    </source>
</evidence>
<dbReference type="EMBL" id="CP144748">
    <property type="protein sequence ID" value="WVZ67951.1"/>
    <property type="molecule type" value="Genomic_DNA"/>
</dbReference>
<accession>A0AAQ3T7L2</accession>
<keyword evidence="4" id="KW-0732">Signal</keyword>
<keyword evidence="3 4" id="KW-0964">Secreted</keyword>
<comment type="subcellular location">
    <subcellularLocation>
        <location evidence="4">Secreted</location>
        <location evidence="4">Extracellular space</location>
        <location evidence="4">Apoplast</location>
    </subcellularLocation>
</comment>
<dbReference type="GO" id="GO:0048046">
    <property type="term" value="C:apoplast"/>
    <property type="evidence" value="ECO:0007669"/>
    <property type="project" value="UniProtKB-SubCell"/>
</dbReference>
<proteinExistence type="inferred from homology"/>
<feature type="chain" id="PRO_5042672476" description="Dirigent protein" evidence="4">
    <location>
        <begin position="26"/>
        <end position="371"/>
    </location>
</feature>
<protein>
    <recommendedName>
        <fullName evidence="4">Dirigent protein</fullName>
    </recommendedName>
</protein>
<organism evidence="5 6">
    <name type="scientific">Paspalum notatum var. saurae</name>
    <dbReference type="NCBI Taxonomy" id="547442"/>
    <lineage>
        <taxon>Eukaryota</taxon>
        <taxon>Viridiplantae</taxon>
        <taxon>Streptophyta</taxon>
        <taxon>Embryophyta</taxon>
        <taxon>Tracheophyta</taxon>
        <taxon>Spermatophyta</taxon>
        <taxon>Magnoliopsida</taxon>
        <taxon>Liliopsida</taxon>
        <taxon>Poales</taxon>
        <taxon>Poaceae</taxon>
        <taxon>PACMAD clade</taxon>
        <taxon>Panicoideae</taxon>
        <taxon>Andropogonodae</taxon>
        <taxon>Paspaleae</taxon>
        <taxon>Paspalinae</taxon>
        <taxon>Paspalum</taxon>
    </lineage>
</organism>
<dbReference type="InterPro" id="IPR044859">
    <property type="entry name" value="Allene_oxi_cyc_Dirigent"/>
</dbReference>
<dbReference type="InterPro" id="IPR004265">
    <property type="entry name" value="Dirigent"/>
</dbReference>
<evidence type="ECO:0000256" key="1">
    <source>
        <dbReference type="ARBA" id="ARBA00010746"/>
    </source>
</evidence>
<name>A0AAQ3T7L2_PASNO</name>
<keyword evidence="4" id="KW-0052">Apoplast</keyword>
<comment type="function">
    <text evidence="4">Dirigent proteins impart stereoselectivity on the phenoxy radical-coupling reaction, yielding optically active lignans from two molecules of coniferyl alcohol in the biosynthesis of lignans, flavonolignans, and alkaloids and thus plays a central role in plant secondary metabolism.</text>
</comment>